<evidence type="ECO:0000313" key="5">
    <source>
        <dbReference type="Proteomes" id="UP001185092"/>
    </source>
</evidence>
<dbReference type="GO" id="GO:0016020">
    <property type="term" value="C:membrane"/>
    <property type="evidence" value="ECO:0007669"/>
    <property type="project" value="InterPro"/>
</dbReference>
<dbReference type="Pfam" id="PF00672">
    <property type="entry name" value="HAMP"/>
    <property type="match status" value="1"/>
</dbReference>
<evidence type="ECO:0000256" key="2">
    <source>
        <dbReference type="SAM" id="Phobius"/>
    </source>
</evidence>
<gene>
    <name evidence="4" type="ORF">HNQ88_003493</name>
</gene>
<keyword evidence="2" id="KW-0472">Membrane</keyword>
<dbReference type="GO" id="GO:0007165">
    <property type="term" value="P:signal transduction"/>
    <property type="evidence" value="ECO:0007669"/>
    <property type="project" value="InterPro"/>
</dbReference>
<keyword evidence="2" id="KW-1133">Transmembrane helix</keyword>
<reference evidence="4" key="1">
    <citation type="submission" date="2023-07" db="EMBL/GenBank/DDBJ databases">
        <title>Genomic Encyclopedia of Type Strains, Phase IV (KMG-IV): sequencing the most valuable type-strain genomes for metagenomic binning, comparative biology and taxonomic classification.</title>
        <authorList>
            <person name="Goeker M."/>
        </authorList>
    </citation>
    <scope>NUCLEOTIDE SEQUENCE</scope>
    <source>
        <strain evidence="4">DSM 26174</strain>
    </source>
</reference>
<organism evidence="4 5">
    <name type="scientific">Aureibacter tunicatorum</name>
    <dbReference type="NCBI Taxonomy" id="866807"/>
    <lineage>
        <taxon>Bacteria</taxon>
        <taxon>Pseudomonadati</taxon>
        <taxon>Bacteroidota</taxon>
        <taxon>Cytophagia</taxon>
        <taxon>Cytophagales</taxon>
        <taxon>Persicobacteraceae</taxon>
        <taxon>Aureibacter</taxon>
    </lineage>
</organism>
<dbReference type="InterPro" id="IPR029016">
    <property type="entry name" value="GAF-like_dom_sf"/>
</dbReference>
<dbReference type="AlphaFoldDB" id="A0AAE3XPY5"/>
<dbReference type="SMART" id="SM00065">
    <property type="entry name" value="GAF"/>
    <property type="match status" value="1"/>
</dbReference>
<name>A0AAE3XPY5_9BACT</name>
<accession>A0AAE3XPY5</accession>
<feature type="transmembrane region" description="Helical" evidence="2">
    <location>
        <begin position="270"/>
        <end position="292"/>
    </location>
</feature>
<dbReference type="InterPro" id="IPR003660">
    <property type="entry name" value="HAMP_dom"/>
</dbReference>
<comment type="caution">
    <text evidence="4">The sequence shown here is derived from an EMBL/GenBank/DDBJ whole genome shotgun (WGS) entry which is preliminary data.</text>
</comment>
<evidence type="ECO:0000259" key="3">
    <source>
        <dbReference type="PROSITE" id="PS50885"/>
    </source>
</evidence>
<dbReference type="Proteomes" id="UP001185092">
    <property type="component" value="Unassembled WGS sequence"/>
</dbReference>
<keyword evidence="2" id="KW-0812">Transmembrane</keyword>
<evidence type="ECO:0000256" key="1">
    <source>
        <dbReference type="SAM" id="Coils"/>
    </source>
</evidence>
<evidence type="ECO:0000313" key="4">
    <source>
        <dbReference type="EMBL" id="MDR6240427.1"/>
    </source>
</evidence>
<proteinExistence type="predicted"/>
<keyword evidence="1" id="KW-0175">Coiled coil</keyword>
<protein>
    <submittedName>
        <fullName evidence="4">Methionine-R-sulfoxide reductase with GAF domain</fullName>
    </submittedName>
</protein>
<dbReference type="Pfam" id="PF13185">
    <property type="entry name" value="GAF_2"/>
    <property type="match status" value="1"/>
</dbReference>
<dbReference type="Gene3D" id="3.30.450.40">
    <property type="match status" value="1"/>
</dbReference>
<feature type="coiled-coil region" evidence="1">
    <location>
        <begin position="554"/>
        <end position="591"/>
    </location>
</feature>
<dbReference type="Gene3D" id="3.30.450.20">
    <property type="entry name" value="PAS domain"/>
    <property type="match status" value="1"/>
</dbReference>
<dbReference type="EMBL" id="JAVDQD010000004">
    <property type="protein sequence ID" value="MDR6240427.1"/>
    <property type="molecule type" value="Genomic_DNA"/>
</dbReference>
<dbReference type="SUPFAM" id="SSF55781">
    <property type="entry name" value="GAF domain-like"/>
    <property type="match status" value="1"/>
</dbReference>
<keyword evidence="5" id="KW-1185">Reference proteome</keyword>
<dbReference type="PROSITE" id="PS50885">
    <property type="entry name" value="HAMP"/>
    <property type="match status" value="1"/>
</dbReference>
<feature type="domain" description="HAMP" evidence="3">
    <location>
        <begin position="337"/>
        <end position="387"/>
    </location>
</feature>
<dbReference type="Gene3D" id="6.10.340.10">
    <property type="match status" value="1"/>
</dbReference>
<dbReference type="RefSeq" id="WP_309940350.1">
    <property type="nucleotide sequence ID" value="NZ_AP025305.1"/>
</dbReference>
<sequence length="729" mass="83953">MMVATTILLIGFVGFSINTTAFDFFVNEYKPVVNKNTLHEVENLFLRMDLSLMKYEENMELMEMVFEGNPDSYNDIQKHLNMASHNKDAFENVGILLLDSDVLIHRSQILPDASQNKGVKWLRDNFLPSPGREFWNFQAKDKKLYLNLKLFDKQGKPVAILYAYKSIEDFTREIFKNEIGENGHVFIADANGDLLLYNRQKYEERLNNVREVALLEAWGIDKKALRSSSEEFEYQGEQYSMFISSIEGTDFFLISSFSVDEVISPILKTFVFEVMITLGGLSLIFWIVLFVMSKRTSRYLVSLAKTSEKVGRGEIVMADDLRVSNTKEFILLRKSFEQMVDRLREVVDFAQEIGRGNLENKLTVKHDKDEMAKALMQMRDALKGMRKETAHNQKLSQAIADFSEILRLKHNDLDMLANEALNFIIHFVNAAQGGLFVHRKDSENGYLELAAMYAYDKKKHLHMKIEEGDGLVGQVFRDKEGIYLTDLPEEYIQITSGLGNVNPSSLIVVPIMHNNTVQGVLELASFHVMGELERKFVDKAVEAMSSSIAMTLAYKETQRLLEQSENNKQRMEDQEVDLRQNLEELSVTQEEMRKMELVSRKKNRHLEVFMNFQQELCLSVDKEYRVMFISPALQTWLLPFGFKVNEGDQIKDAIPEISKEFWMDILEVGMRGYHKEITDRMPSTKLMCKISVVPVYHEGGVDGVILLVNNISEDIIDQNDSKSMLELGR</sequence>
<dbReference type="InterPro" id="IPR003018">
    <property type="entry name" value="GAF"/>
</dbReference>